<evidence type="ECO:0000313" key="6">
    <source>
        <dbReference type="EMBL" id="ODV98065.1"/>
    </source>
</evidence>
<evidence type="ECO:0008006" key="8">
    <source>
        <dbReference type="Google" id="ProtNLM"/>
    </source>
</evidence>
<feature type="transmembrane region" description="Helical" evidence="5">
    <location>
        <begin position="121"/>
        <end position="143"/>
    </location>
</feature>
<feature type="transmembrane region" description="Helical" evidence="5">
    <location>
        <begin position="325"/>
        <end position="347"/>
    </location>
</feature>
<dbReference type="PANTHER" id="PTHR11785">
    <property type="entry name" value="AMINO ACID TRANSPORTER"/>
    <property type="match status" value="1"/>
</dbReference>
<protein>
    <recommendedName>
        <fullName evidence="8">Amino acid permease/ SLC12A domain-containing protein</fullName>
    </recommendedName>
</protein>
<feature type="transmembrane region" description="Helical" evidence="5">
    <location>
        <begin position="88"/>
        <end position="114"/>
    </location>
</feature>
<dbReference type="GO" id="GO:0016020">
    <property type="term" value="C:membrane"/>
    <property type="evidence" value="ECO:0007669"/>
    <property type="project" value="UniProtKB-SubCell"/>
</dbReference>
<name>A0A1E4U228_PACTA</name>
<keyword evidence="3 5" id="KW-1133">Transmembrane helix</keyword>
<organism evidence="6 7">
    <name type="scientific">Pachysolen tannophilus NRRL Y-2460</name>
    <dbReference type="NCBI Taxonomy" id="669874"/>
    <lineage>
        <taxon>Eukaryota</taxon>
        <taxon>Fungi</taxon>
        <taxon>Dikarya</taxon>
        <taxon>Ascomycota</taxon>
        <taxon>Saccharomycotina</taxon>
        <taxon>Pichiomycetes</taxon>
        <taxon>Pachysolenaceae</taxon>
        <taxon>Pachysolen</taxon>
    </lineage>
</organism>
<feature type="transmembrane region" description="Helical" evidence="5">
    <location>
        <begin position="512"/>
        <end position="531"/>
    </location>
</feature>
<evidence type="ECO:0000313" key="7">
    <source>
        <dbReference type="Proteomes" id="UP000094236"/>
    </source>
</evidence>
<keyword evidence="4 5" id="KW-0472">Membrane</keyword>
<dbReference type="Proteomes" id="UP000094236">
    <property type="component" value="Unassembled WGS sequence"/>
</dbReference>
<feature type="transmembrane region" description="Helical" evidence="5">
    <location>
        <begin position="487"/>
        <end position="506"/>
    </location>
</feature>
<keyword evidence="7" id="KW-1185">Reference proteome</keyword>
<dbReference type="InterPro" id="IPR050598">
    <property type="entry name" value="AminoAcid_Transporter"/>
</dbReference>
<sequence length="566" mass="63336">MAKARLGSSLLDESEEDILAVVSENQNLLDSDSALLYYGNDNNNVYNSDDHGLQNNNRLSFSKSRIENDNYYLFRNDNYFDNNHKRHLGMMSVAVVMISKILGSGIFAAPALIYKDCGGSPFLFFTVWVVAGLLGFSGLYVFLELSSIISKNGGQKVYLQFIYYKPKMLMSVVFGIYSILFAFSANNAIIFGKYVLASFGITEPRETTLRLIAIGLCTFCTLCYGFSIKHGVFFQNFVGGLKILLLLLLAFCGVFVMLPTSITRIQYPDNNLIQDFFKIKQHVSVSSLTSAIFKATFTFGGYQTITVFAGEVINPARTLKISCPIAMLILFISFLLINLAYLIVIPYDELINSNELVGGLLFTKIFGDSIGSRFLGLTIAICAGGNVLVVTYSAGRMNQEVFREGFLPFSKKLASNWPYNAPFPALMVSLVLNILILSLPMTNDLYNFLINLESYPSKFFFALTSIGLLIIGKRYPHIKPAIKAPKIGVWFFTIFSILMLIGPFVGDTNDENKIYAISAVIMLAACFLYWLTYFRILPWISNYHLVQEEAILKDGLTVKVWSKTFD</sequence>
<comment type="subcellular location">
    <subcellularLocation>
        <location evidence="1">Membrane</location>
        <topology evidence="1">Multi-pass membrane protein</topology>
    </subcellularLocation>
</comment>
<dbReference type="STRING" id="669874.A0A1E4U228"/>
<keyword evidence="2 5" id="KW-0812">Transmembrane</keyword>
<evidence type="ECO:0000256" key="2">
    <source>
        <dbReference type="ARBA" id="ARBA00022692"/>
    </source>
</evidence>
<evidence type="ECO:0000256" key="5">
    <source>
        <dbReference type="SAM" id="Phobius"/>
    </source>
</evidence>
<dbReference type="PIRSF" id="PIRSF006060">
    <property type="entry name" value="AA_transporter"/>
    <property type="match status" value="1"/>
</dbReference>
<feature type="transmembrane region" description="Helical" evidence="5">
    <location>
        <begin position="233"/>
        <end position="258"/>
    </location>
</feature>
<accession>A0A1E4U228</accession>
<dbReference type="InterPro" id="IPR002293">
    <property type="entry name" value="AA/rel_permease1"/>
</dbReference>
<feature type="transmembrane region" description="Helical" evidence="5">
    <location>
        <begin position="374"/>
        <end position="395"/>
    </location>
</feature>
<reference evidence="7" key="1">
    <citation type="submission" date="2016-05" db="EMBL/GenBank/DDBJ databases">
        <title>Comparative genomics of biotechnologically important yeasts.</title>
        <authorList>
            <consortium name="DOE Joint Genome Institute"/>
            <person name="Riley R."/>
            <person name="Haridas S."/>
            <person name="Wolfe K.H."/>
            <person name="Lopes M.R."/>
            <person name="Hittinger C.T."/>
            <person name="Goker M."/>
            <person name="Salamov A."/>
            <person name="Wisecaver J."/>
            <person name="Long T.M."/>
            <person name="Aerts A.L."/>
            <person name="Barry K."/>
            <person name="Choi C."/>
            <person name="Clum A."/>
            <person name="Coughlan A.Y."/>
            <person name="Deshpande S."/>
            <person name="Douglass A.P."/>
            <person name="Hanson S.J."/>
            <person name="Klenk H.-P."/>
            <person name="Labutti K."/>
            <person name="Lapidus A."/>
            <person name="Lindquist E."/>
            <person name="Lipzen A."/>
            <person name="Meier-Kolthoff J.P."/>
            <person name="Ohm R.A."/>
            <person name="Otillar R.P."/>
            <person name="Pangilinan J."/>
            <person name="Peng Y."/>
            <person name="Rokas A."/>
            <person name="Rosa C.A."/>
            <person name="Scheuner C."/>
            <person name="Sibirny A.A."/>
            <person name="Slot J.C."/>
            <person name="Stielow J.B."/>
            <person name="Sun H."/>
            <person name="Kurtzman C.P."/>
            <person name="Blackwell M."/>
            <person name="Grigoriev I.V."/>
            <person name="Jeffries T.W."/>
        </authorList>
    </citation>
    <scope>NUCLEOTIDE SEQUENCE [LARGE SCALE GENOMIC DNA]</scope>
    <source>
        <strain evidence="7">NRRL Y-2460</strain>
    </source>
</reference>
<proteinExistence type="predicted"/>
<dbReference type="EMBL" id="KV454011">
    <property type="protein sequence ID" value="ODV98065.1"/>
    <property type="molecule type" value="Genomic_DNA"/>
</dbReference>
<dbReference type="Pfam" id="PF13520">
    <property type="entry name" value="AA_permease_2"/>
    <property type="match status" value="1"/>
</dbReference>
<dbReference type="PANTHER" id="PTHR11785:SF382">
    <property type="entry name" value="LOW-AFFINITY METHIONINE PERMEASE"/>
    <property type="match status" value="1"/>
</dbReference>
<gene>
    <name evidence="6" type="ORF">PACTADRAFT_37368</name>
</gene>
<feature type="transmembrane region" description="Helical" evidence="5">
    <location>
        <begin position="168"/>
        <end position="196"/>
    </location>
</feature>
<feature type="transmembrane region" description="Helical" evidence="5">
    <location>
        <begin position="208"/>
        <end position="227"/>
    </location>
</feature>
<dbReference type="GO" id="GO:0015179">
    <property type="term" value="F:L-amino acid transmembrane transporter activity"/>
    <property type="evidence" value="ECO:0007669"/>
    <property type="project" value="TreeGrafter"/>
</dbReference>
<dbReference type="Gene3D" id="1.20.1740.10">
    <property type="entry name" value="Amino acid/polyamine transporter I"/>
    <property type="match status" value="1"/>
</dbReference>
<evidence type="ECO:0000256" key="3">
    <source>
        <dbReference type="ARBA" id="ARBA00022989"/>
    </source>
</evidence>
<feature type="transmembrane region" description="Helical" evidence="5">
    <location>
        <begin position="459"/>
        <end position="475"/>
    </location>
</feature>
<dbReference type="OrthoDB" id="5982228at2759"/>
<feature type="transmembrane region" description="Helical" evidence="5">
    <location>
        <begin position="416"/>
        <end position="439"/>
    </location>
</feature>
<dbReference type="AlphaFoldDB" id="A0A1E4U228"/>
<evidence type="ECO:0000256" key="1">
    <source>
        <dbReference type="ARBA" id="ARBA00004141"/>
    </source>
</evidence>
<evidence type="ECO:0000256" key="4">
    <source>
        <dbReference type="ARBA" id="ARBA00023136"/>
    </source>
</evidence>